<dbReference type="InterPro" id="IPR036736">
    <property type="entry name" value="ACP-like_sf"/>
</dbReference>
<dbReference type="PANTHER" id="PTHR45527">
    <property type="entry name" value="NONRIBOSOMAL PEPTIDE SYNTHETASE"/>
    <property type="match status" value="1"/>
</dbReference>
<dbReference type="GO" id="GO:0003824">
    <property type="term" value="F:catalytic activity"/>
    <property type="evidence" value="ECO:0007669"/>
    <property type="project" value="InterPro"/>
</dbReference>
<feature type="domain" description="Carrier" evidence="4">
    <location>
        <begin position="1625"/>
        <end position="1700"/>
    </location>
</feature>
<dbReference type="Pfam" id="PF00501">
    <property type="entry name" value="AMP-binding"/>
    <property type="match status" value="2"/>
</dbReference>
<dbReference type="CDD" id="cd17646">
    <property type="entry name" value="A_NRPS_AB3403-like"/>
    <property type="match status" value="1"/>
</dbReference>
<evidence type="ECO:0000256" key="3">
    <source>
        <dbReference type="ARBA" id="ARBA00022553"/>
    </source>
</evidence>
<proteinExistence type="predicted"/>
<dbReference type="Pfam" id="PF00550">
    <property type="entry name" value="PP-binding"/>
    <property type="match status" value="2"/>
</dbReference>
<evidence type="ECO:0000313" key="6">
    <source>
        <dbReference type="Proteomes" id="UP000317550"/>
    </source>
</evidence>
<keyword evidence="3" id="KW-0597">Phosphoprotein</keyword>
<dbReference type="FunFam" id="3.30.300.30:FF:000010">
    <property type="entry name" value="Enterobactin synthetase component F"/>
    <property type="match status" value="1"/>
</dbReference>
<protein>
    <submittedName>
        <fullName evidence="5">Amino acid adenylation domain-containing protein</fullName>
    </submittedName>
</protein>
<dbReference type="PANTHER" id="PTHR45527:SF1">
    <property type="entry name" value="FATTY ACID SYNTHASE"/>
    <property type="match status" value="1"/>
</dbReference>
<dbReference type="FunFam" id="3.40.50.12780:FF:000012">
    <property type="entry name" value="Non-ribosomal peptide synthetase"/>
    <property type="match status" value="2"/>
</dbReference>
<dbReference type="Proteomes" id="UP000317550">
    <property type="component" value="Chromosome"/>
</dbReference>
<dbReference type="SMART" id="SM00823">
    <property type="entry name" value="PKS_PP"/>
    <property type="match status" value="1"/>
</dbReference>
<dbReference type="InterPro" id="IPR023213">
    <property type="entry name" value="CAT-like_dom_sf"/>
</dbReference>
<evidence type="ECO:0000259" key="4">
    <source>
        <dbReference type="PROSITE" id="PS50075"/>
    </source>
</evidence>
<evidence type="ECO:0000313" key="5">
    <source>
        <dbReference type="EMBL" id="QDQ28740.1"/>
    </source>
</evidence>
<dbReference type="GO" id="GO:0044550">
    <property type="term" value="P:secondary metabolite biosynthetic process"/>
    <property type="evidence" value="ECO:0007669"/>
    <property type="project" value="UniProtKB-ARBA"/>
</dbReference>
<dbReference type="GO" id="GO:0031177">
    <property type="term" value="F:phosphopantetheine binding"/>
    <property type="evidence" value="ECO:0007669"/>
    <property type="project" value="InterPro"/>
</dbReference>
<dbReference type="NCBIfam" id="NF003417">
    <property type="entry name" value="PRK04813.1"/>
    <property type="match status" value="2"/>
</dbReference>
<dbReference type="Gene3D" id="3.40.50.980">
    <property type="match status" value="4"/>
</dbReference>
<dbReference type="FunFam" id="3.40.50.980:FF:000002">
    <property type="entry name" value="Enterobactin synthetase component F"/>
    <property type="match status" value="1"/>
</dbReference>
<organism evidence="5 6">
    <name type="scientific">Chitinimonas arctica</name>
    <dbReference type="NCBI Taxonomy" id="2594795"/>
    <lineage>
        <taxon>Bacteria</taxon>
        <taxon>Pseudomonadati</taxon>
        <taxon>Pseudomonadota</taxon>
        <taxon>Betaproteobacteria</taxon>
        <taxon>Neisseriales</taxon>
        <taxon>Chitinibacteraceae</taxon>
        <taxon>Chitinimonas</taxon>
    </lineage>
</organism>
<accession>A0A516SKQ6</accession>
<feature type="domain" description="Carrier" evidence="4">
    <location>
        <begin position="535"/>
        <end position="609"/>
    </location>
</feature>
<dbReference type="InterPro" id="IPR010071">
    <property type="entry name" value="AA_adenyl_dom"/>
</dbReference>
<dbReference type="InterPro" id="IPR020806">
    <property type="entry name" value="PKS_PP-bd"/>
</dbReference>
<sequence length="2129" mass="229767">MFVNHLLENHSDHAGADMTSLGGHAWVHEQIDAQAARTPDRLAVSFGEQALTYRELSERSTQLAAVLRQRGIARNELVAVLADRSLEMVVGLLGVLKAGAAYVPLDPSHPPERLAYMVQDSDARIVLTRKAEREQVASLLGDVLQTVSLLLIDDLPAIPDAPLEPVALGGDNLAYVIYTSGSTGKPKGVMVQHSALANFLRSMAQRPGLDASDVLLAITTISFDIAGLELWLPLTQGARCHLTDRATVRDVERLMHCIAQVKPTIMQATPALWTMLFLAGWRNAEGLRALCGGEAMPSSLKQRFVETGTQAWNMYGPTETTVWSAIDQVHPDRSVCLGEPIAETSLHVLDQDLRPVADGGEGELCIAGAGVAMGYWKRPELTAQQFIQHPLAPNGRMYRTNDLVRLGPNGALEYLGRLDFQVKIRGYRVELGEVEALLMQHPSVLNAVVLTQQEQAGGNRLLAYVIASAQALQHQSEAGLLDHLHRHMQNKAPDYMRPAVITVLPHFPLTTSGKIDRRALPAIDQLAYSGLDFEPPRTAPEQMLVEVWGEQLGITGIGRNANFFNLGGHSLQIVNVMLALRRRGVMVEMHALYKYPLLSELALQLPEPTAQMVGAPALPQASGALTALDPAALAVLAESVPGGLANIEAAGPLGPMQQGMLFHLLAHPEGDPFVLWQVVRFAREDLLHAWLDALRATIARHAALRVGIVHQGLAQALQVVWRTAPLVVETLSGPDGVRELQQRAHAPHKDFDLAQAPLQRCSWCHDPQSGQWVLLHQMHHLAMDHATEELIQQEVDQRLLGRPLAEAPPLAIFAALAEPEPDRARRQAAHKAYFDAMLGGYEPIPAPLGASQVLAGDAVVVQAQRRLPAALAGGIRQQARAHGVTVAAIFHLAWAKVLTGLGGRDDVVFNTVLLGRLQLGEAAQTAPGLFINTLPIRLQLGQHSVLDCLWRTQDALTQLIEHEQAQLALAQKSAQLPGNTPLATALLNFRHSGIERMLSAEPFCADTPSAVPGISYSGVNDRTPYPLALNVDDLGDDFVLNAQVEQGQDAQRIGDWVESALQSIADALATAPGKVAGRLIAMPAAEREQILHGWNLTEAAFPAQACLHELIEAQAQRTPEAVALEFGESRLSYGELNREANQLARHLVQAYGAGPDSLVGVCAERSLEMVIALLAVLKAGAAYVPLDPHYPDERLDYMLRDAATVVVLSHAAIPAGAASVLGSYSAQTGARVLDLETGRAHWSGLDASDLPRSASGASPDQLAYVIYTSGSTGHPKGVMNAHRGVVNRLVWMQKAYGLTSADAVLQKTPFSFDVSVWEFFWPLMYGARLVVARPEGHKDPAYLSETIAARGITTLHFVPSMLSAFLDHATVQADTRLRQVFCSGEALPAASVRRFFERFPTVELHNLYGPTEAAIDVTAWDCRHAAPTGVVPIGCPIDNIRIHILDGWGEPCPIGVAGELHIAGVGVARGYLGRAKLTAEKFIADPFHPDGGSMYRSGDLARYLPGGAIEYLGRNDFQVKLRGFRIELGEIEAALQSHPAVKECLVLLRQDLGDARLVAYLTPAAAETASEQSLREHLLLSLPAFMVPGNLVWLDAFPVTANGKLDRKALPSPHAMANPDASAATLAEGTQTRLAEVWAQLIGHNAIGPQTHFYEAGGHSLLAVALMAGIGQAFGVNLSLSAIVAHSELAAQAALIDAELARGETAVAAAGPAGDGRIRALPVQKAIFKAIRLDPHDLSNNSYLALAFEAEPDQKVLRNVLQAVFARHEGLRARFVLDNDEVYLQPAPRFLFRLEKRQTLGSLEQDLRDFVQPFSLDDGINVRGRWIGDAAQPLLLLNISHAVIDGSGMTQLLEELASGDTEAPAEASLSAYSSAFHGARFAGLRHGHADYWQARLQGWQAATPPAAAAARNGSWQFSLDGMQKAQIDALASSLRISLSEFFMALFLNLKARLEQSPDQLTSMIFHGRDELAQQAVLAPLMAVLPVRAAVPMSGLSAADIGNISLAVREACRHYLFDAEALAARCPELAHDALFAPAFFGYFQRAGFAGHIAGQACRQLETPAIGGAQAHWKLTCEIAEHAGGFDIRLEALGYRATDGNADWEALFRSLLEEALAINIRTTEAGTPSYA</sequence>
<keyword evidence="6" id="KW-1185">Reference proteome</keyword>
<dbReference type="SUPFAM" id="SSF52777">
    <property type="entry name" value="CoA-dependent acyltransferases"/>
    <property type="match status" value="4"/>
</dbReference>
<dbReference type="Pfam" id="PF13193">
    <property type="entry name" value="AMP-binding_C"/>
    <property type="match status" value="2"/>
</dbReference>
<dbReference type="InterPro" id="IPR025110">
    <property type="entry name" value="AMP-bd_C"/>
</dbReference>
<dbReference type="Gene3D" id="3.30.559.30">
    <property type="entry name" value="Nonribosomal peptide synthetase, condensation domain"/>
    <property type="match status" value="2"/>
</dbReference>
<dbReference type="InterPro" id="IPR000873">
    <property type="entry name" value="AMP-dep_synth/lig_dom"/>
</dbReference>
<evidence type="ECO:0000256" key="1">
    <source>
        <dbReference type="ARBA" id="ARBA00001957"/>
    </source>
</evidence>
<dbReference type="RefSeq" id="WP_144280123.1">
    <property type="nucleotide sequence ID" value="NZ_CP041730.1"/>
</dbReference>
<dbReference type="InterPro" id="IPR001242">
    <property type="entry name" value="Condensation_dom"/>
</dbReference>
<dbReference type="PROSITE" id="PS50075">
    <property type="entry name" value="CARRIER"/>
    <property type="match status" value="2"/>
</dbReference>
<dbReference type="CDD" id="cd19544">
    <property type="entry name" value="E-C_NRPS"/>
    <property type="match status" value="1"/>
</dbReference>
<dbReference type="EMBL" id="CP041730">
    <property type="protein sequence ID" value="QDQ28740.1"/>
    <property type="molecule type" value="Genomic_DNA"/>
</dbReference>
<dbReference type="Gene3D" id="3.30.559.10">
    <property type="entry name" value="Chloramphenicol acetyltransferase-like domain"/>
    <property type="match status" value="2"/>
</dbReference>
<gene>
    <name evidence="5" type="ORF">FNU76_21620</name>
</gene>
<dbReference type="KEGG" id="cari:FNU76_21620"/>
<dbReference type="SUPFAM" id="SSF56801">
    <property type="entry name" value="Acetyl-CoA synthetase-like"/>
    <property type="match status" value="2"/>
</dbReference>
<dbReference type="InterPro" id="IPR020845">
    <property type="entry name" value="AMP-binding_CS"/>
</dbReference>
<dbReference type="PROSITE" id="PS00455">
    <property type="entry name" value="AMP_BINDING"/>
    <property type="match status" value="2"/>
</dbReference>
<dbReference type="OrthoDB" id="2472181at2"/>
<dbReference type="FunFam" id="3.40.50.980:FF:000001">
    <property type="entry name" value="Non-ribosomal peptide synthetase"/>
    <property type="match status" value="1"/>
</dbReference>
<keyword evidence="2" id="KW-0596">Phosphopantetheine</keyword>
<dbReference type="SUPFAM" id="SSF47336">
    <property type="entry name" value="ACP-like"/>
    <property type="match status" value="2"/>
</dbReference>
<dbReference type="InterPro" id="IPR045851">
    <property type="entry name" value="AMP-bd_C_sf"/>
</dbReference>
<dbReference type="GO" id="GO:0043041">
    <property type="term" value="P:amino acid activation for nonribosomal peptide biosynthetic process"/>
    <property type="evidence" value="ECO:0007669"/>
    <property type="project" value="TreeGrafter"/>
</dbReference>
<name>A0A516SKQ6_9NEIS</name>
<evidence type="ECO:0000256" key="2">
    <source>
        <dbReference type="ARBA" id="ARBA00022450"/>
    </source>
</evidence>
<dbReference type="FunFam" id="2.30.38.10:FF:000001">
    <property type="entry name" value="Non-ribosomal peptide synthetase PvdI"/>
    <property type="match status" value="1"/>
</dbReference>
<reference evidence="6" key="1">
    <citation type="submission" date="2019-07" db="EMBL/GenBank/DDBJ databases">
        <title>Chitinimonas sp. nov., isolated from Ny-Alesund, arctica soil.</title>
        <authorList>
            <person name="Xu Q."/>
            <person name="Peng F."/>
        </authorList>
    </citation>
    <scope>NUCLEOTIDE SEQUENCE [LARGE SCALE GENOMIC DNA]</scope>
    <source>
        <strain evidence="6">R3-44</strain>
    </source>
</reference>
<dbReference type="Gene3D" id="1.10.1200.10">
    <property type="entry name" value="ACP-like"/>
    <property type="match status" value="2"/>
</dbReference>
<dbReference type="FunFam" id="3.30.300.30:FF:000015">
    <property type="entry name" value="Nonribosomal peptide synthase SidD"/>
    <property type="match status" value="1"/>
</dbReference>
<dbReference type="Gene3D" id="3.30.300.30">
    <property type="match status" value="2"/>
</dbReference>
<dbReference type="Gene3D" id="2.30.38.10">
    <property type="entry name" value="Luciferase, Domain 3"/>
    <property type="match status" value="2"/>
</dbReference>
<comment type="cofactor">
    <cofactor evidence="1">
        <name>pantetheine 4'-phosphate</name>
        <dbReference type="ChEBI" id="CHEBI:47942"/>
    </cofactor>
</comment>
<dbReference type="Pfam" id="PF00668">
    <property type="entry name" value="Condensation"/>
    <property type="match status" value="2"/>
</dbReference>
<dbReference type="NCBIfam" id="TIGR01733">
    <property type="entry name" value="AA-adenyl-dom"/>
    <property type="match status" value="2"/>
</dbReference>
<dbReference type="GO" id="GO:0005737">
    <property type="term" value="C:cytoplasm"/>
    <property type="evidence" value="ECO:0007669"/>
    <property type="project" value="TreeGrafter"/>
</dbReference>
<dbReference type="InterPro" id="IPR009081">
    <property type="entry name" value="PP-bd_ACP"/>
</dbReference>